<feature type="domain" description="Isochorismatase-like" evidence="8">
    <location>
        <begin position="4"/>
        <end position="183"/>
    </location>
</feature>
<protein>
    <recommendedName>
        <fullName evidence="6">nicotinamidase</fullName>
        <ecNumber evidence="6">3.5.1.19</ecNumber>
    </recommendedName>
    <alternativeName>
        <fullName evidence="7">Nicotinamide deamidase</fullName>
    </alternativeName>
</protein>
<evidence type="ECO:0000256" key="4">
    <source>
        <dbReference type="ARBA" id="ARBA00022801"/>
    </source>
</evidence>
<dbReference type="GO" id="GO:0008936">
    <property type="term" value="F:nicotinamidase activity"/>
    <property type="evidence" value="ECO:0007669"/>
    <property type="project" value="UniProtKB-EC"/>
</dbReference>
<dbReference type="GO" id="GO:0019363">
    <property type="term" value="P:pyridine nucleotide biosynthetic process"/>
    <property type="evidence" value="ECO:0007669"/>
    <property type="project" value="UniProtKB-KW"/>
</dbReference>
<evidence type="ECO:0000313" key="9">
    <source>
        <dbReference type="EMBL" id="EFR42155.1"/>
    </source>
</evidence>
<name>E4LAE4_9FIRM</name>
<reference evidence="9 10" key="1">
    <citation type="submission" date="2010-11" db="EMBL/GenBank/DDBJ databases">
        <authorList>
            <person name="Durkin A.S."/>
            <person name="Madupu R."/>
            <person name="Torralba M."/>
            <person name="Gillis M."/>
            <person name="Methe B."/>
            <person name="Sutton G."/>
            <person name="Nelson K.E."/>
        </authorList>
    </citation>
    <scope>NUCLEOTIDE SEQUENCE [LARGE SCALE GENOMIC DNA]</scope>
    <source>
        <strain evidence="9 10">UPII 345-E</strain>
    </source>
</reference>
<dbReference type="PANTHER" id="PTHR11080:SF2">
    <property type="entry name" value="LD05707P"/>
    <property type="match status" value="1"/>
</dbReference>
<dbReference type="OrthoDB" id="9796485at2"/>
<evidence type="ECO:0000259" key="8">
    <source>
        <dbReference type="Pfam" id="PF00857"/>
    </source>
</evidence>
<keyword evidence="3" id="KW-0479">Metal-binding</keyword>
<evidence type="ECO:0000256" key="3">
    <source>
        <dbReference type="ARBA" id="ARBA00022723"/>
    </source>
</evidence>
<dbReference type="Gene3D" id="3.40.50.850">
    <property type="entry name" value="Isochorismatase-like"/>
    <property type="match status" value="1"/>
</dbReference>
<comment type="caution">
    <text evidence="9">The sequence shown here is derived from an EMBL/GenBank/DDBJ whole genome shotgun (WGS) entry which is preliminary data.</text>
</comment>
<comment type="similarity">
    <text evidence="1">Belongs to the isochorismatase family.</text>
</comment>
<evidence type="ECO:0000256" key="6">
    <source>
        <dbReference type="ARBA" id="ARBA00039017"/>
    </source>
</evidence>
<dbReference type="EC" id="3.5.1.19" evidence="6"/>
<evidence type="ECO:0000256" key="5">
    <source>
        <dbReference type="ARBA" id="ARBA00037900"/>
    </source>
</evidence>
<accession>E4LAE4</accession>
<evidence type="ECO:0000256" key="1">
    <source>
        <dbReference type="ARBA" id="ARBA00006336"/>
    </source>
</evidence>
<evidence type="ECO:0000256" key="7">
    <source>
        <dbReference type="ARBA" id="ARBA00043224"/>
    </source>
</evidence>
<evidence type="ECO:0000313" key="10">
    <source>
        <dbReference type="Proteomes" id="UP000004594"/>
    </source>
</evidence>
<comment type="pathway">
    <text evidence="5">Cofactor biosynthesis; nicotinate biosynthesis; nicotinate from nicotinamide: step 1/1.</text>
</comment>
<sequence length="186" mass="21015">MKNLIVVDCQYDFIDGSLACIHGYEAVKNIVSYINSNDLSVFYTSDWHGSNHCSFKVNGGIWPVHCVQNSKGAKIHEEFFCKVKNEFCRPSKENVFLKGYKDDKEEYSGFYGINSKKEMLGNSVGKKVYVCGIATEYCVKETVLSLIDSGREVVLLTDCLGYVNEENHKHVLDELKDKGVVMSRSI</sequence>
<dbReference type="GO" id="GO:0046872">
    <property type="term" value="F:metal ion binding"/>
    <property type="evidence" value="ECO:0007669"/>
    <property type="project" value="UniProtKB-KW"/>
</dbReference>
<evidence type="ECO:0000256" key="2">
    <source>
        <dbReference type="ARBA" id="ARBA00022642"/>
    </source>
</evidence>
<dbReference type="AlphaFoldDB" id="E4LAE4"/>
<dbReference type="SUPFAM" id="SSF52499">
    <property type="entry name" value="Isochorismatase-like hydrolases"/>
    <property type="match status" value="1"/>
</dbReference>
<dbReference type="RefSeq" id="WP_007555203.1">
    <property type="nucleotide sequence ID" value="NZ_AENT01000030.1"/>
</dbReference>
<dbReference type="InterPro" id="IPR052347">
    <property type="entry name" value="Isochorismatase_Nicotinamidase"/>
</dbReference>
<dbReference type="EMBL" id="AENT01000030">
    <property type="protein sequence ID" value="EFR42155.1"/>
    <property type="molecule type" value="Genomic_DNA"/>
</dbReference>
<dbReference type="eggNOG" id="COG1335">
    <property type="taxonomic scope" value="Bacteria"/>
</dbReference>
<organism evidence="9 10">
    <name type="scientific">Dialister micraerophilus UPII 345-E</name>
    <dbReference type="NCBI Taxonomy" id="910314"/>
    <lineage>
        <taxon>Bacteria</taxon>
        <taxon>Bacillati</taxon>
        <taxon>Bacillota</taxon>
        <taxon>Negativicutes</taxon>
        <taxon>Veillonellales</taxon>
        <taxon>Veillonellaceae</taxon>
        <taxon>Dialister</taxon>
    </lineage>
</organism>
<keyword evidence="2" id="KW-0662">Pyridine nucleotide biosynthesis</keyword>
<dbReference type="InterPro" id="IPR000868">
    <property type="entry name" value="Isochorismatase-like_dom"/>
</dbReference>
<dbReference type="Pfam" id="PF00857">
    <property type="entry name" value="Isochorismatase"/>
    <property type="match status" value="1"/>
</dbReference>
<proteinExistence type="inferred from homology"/>
<dbReference type="PANTHER" id="PTHR11080">
    <property type="entry name" value="PYRAZINAMIDASE/NICOTINAMIDASE"/>
    <property type="match status" value="1"/>
</dbReference>
<dbReference type="Proteomes" id="UP000004594">
    <property type="component" value="Unassembled WGS sequence"/>
</dbReference>
<keyword evidence="4 9" id="KW-0378">Hydrolase</keyword>
<gene>
    <name evidence="9" type="ORF">HMPREF9220_0207</name>
</gene>
<dbReference type="InterPro" id="IPR036380">
    <property type="entry name" value="Isochorismatase-like_sf"/>
</dbReference>